<dbReference type="Proteomes" id="UP000765509">
    <property type="component" value="Unassembled WGS sequence"/>
</dbReference>
<reference evidence="1" key="1">
    <citation type="submission" date="2021-03" db="EMBL/GenBank/DDBJ databases">
        <title>Draft genome sequence of rust myrtle Austropuccinia psidii MF-1, a brazilian biotype.</title>
        <authorList>
            <person name="Quecine M.C."/>
            <person name="Pachon D.M.R."/>
            <person name="Bonatelli M.L."/>
            <person name="Correr F.H."/>
            <person name="Franceschini L.M."/>
            <person name="Leite T.F."/>
            <person name="Margarido G.R.A."/>
            <person name="Almeida C.A."/>
            <person name="Ferrarezi J.A."/>
            <person name="Labate C.A."/>
        </authorList>
    </citation>
    <scope>NUCLEOTIDE SEQUENCE</scope>
    <source>
        <strain evidence="1">MF-1</strain>
    </source>
</reference>
<dbReference type="AlphaFoldDB" id="A0A9Q3BT74"/>
<accession>A0A9Q3BT74</accession>
<name>A0A9Q3BT74_9BASI</name>
<sequence length="87" mass="9733">MLACCPPDMPLRPPSHQPNPPFCLPSLCSCSPLKIRLQCHPHLCPHHFLRFSTPAAYNPYAPTRPSIYAYDTTLNPPYTPSHSPNPL</sequence>
<proteinExistence type="predicted"/>
<dbReference type="EMBL" id="AVOT02002927">
    <property type="protein sequence ID" value="MBW0471961.1"/>
    <property type="molecule type" value="Genomic_DNA"/>
</dbReference>
<evidence type="ECO:0000313" key="2">
    <source>
        <dbReference type="Proteomes" id="UP000765509"/>
    </source>
</evidence>
<keyword evidence="2" id="KW-1185">Reference proteome</keyword>
<evidence type="ECO:0000313" key="1">
    <source>
        <dbReference type="EMBL" id="MBW0471961.1"/>
    </source>
</evidence>
<protein>
    <submittedName>
        <fullName evidence="1">Uncharacterized protein</fullName>
    </submittedName>
</protein>
<organism evidence="1 2">
    <name type="scientific">Austropuccinia psidii MF-1</name>
    <dbReference type="NCBI Taxonomy" id="1389203"/>
    <lineage>
        <taxon>Eukaryota</taxon>
        <taxon>Fungi</taxon>
        <taxon>Dikarya</taxon>
        <taxon>Basidiomycota</taxon>
        <taxon>Pucciniomycotina</taxon>
        <taxon>Pucciniomycetes</taxon>
        <taxon>Pucciniales</taxon>
        <taxon>Sphaerophragmiaceae</taxon>
        <taxon>Austropuccinia</taxon>
    </lineage>
</organism>
<comment type="caution">
    <text evidence="1">The sequence shown here is derived from an EMBL/GenBank/DDBJ whole genome shotgun (WGS) entry which is preliminary data.</text>
</comment>
<gene>
    <name evidence="1" type="ORF">O181_011676</name>
</gene>